<dbReference type="NCBIfam" id="NF009150">
    <property type="entry name" value="PRK12497.1-3"/>
    <property type="match status" value="1"/>
</dbReference>
<evidence type="ECO:0000313" key="3">
    <source>
        <dbReference type="EMBL" id="SFU50144.1"/>
    </source>
</evidence>
<dbReference type="GO" id="GO:0004519">
    <property type="term" value="F:endonuclease activity"/>
    <property type="evidence" value="ECO:0007669"/>
    <property type="project" value="UniProtKB-KW"/>
</dbReference>
<keyword evidence="3" id="KW-0378">Hydrolase</keyword>
<dbReference type="HAMAP" id="MF_00048">
    <property type="entry name" value="UPF0102"/>
    <property type="match status" value="1"/>
</dbReference>
<evidence type="ECO:0000256" key="1">
    <source>
        <dbReference type="ARBA" id="ARBA00006738"/>
    </source>
</evidence>
<dbReference type="GO" id="GO:0003676">
    <property type="term" value="F:nucleic acid binding"/>
    <property type="evidence" value="ECO:0007669"/>
    <property type="project" value="InterPro"/>
</dbReference>
<comment type="similarity">
    <text evidence="1 2">Belongs to the UPF0102 family.</text>
</comment>
<dbReference type="RefSeq" id="WP_074927614.1">
    <property type="nucleotide sequence ID" value="NZ_FPBL01000003.1"/>
</dbReference>
<keyword evidence="3" id="KW-0255">Endonuclease</keyword>
<dbReference type="SUPFAM" id="SSF52980">
    <property type="entry name" value="Restriction endonuclease-like"/>
    <property type="match status" value="1"/>
</dbReference>
<sequence length="118" mass="13564">MSSTENKGSDAEQRAATFLQQQKLTLLERNYRCRFGEIDLIMQDGDMVVFVEVRMRSSDRFGGASASITPVKQLKLTRAARHYLATHDDDFPCRFDAILISGERENEIEWIRNAFDES</sequence>
<protein>
    <recommendedName>
        <fullName evidence="2">UPF0102 protein SAMN05216339_10379</fullName>
    </recommendedName>
</protein>
<dbReference type="InterPro" id="IPR003509">
    <property type="entry name" value="UPF0102_YraN-like"/>
</dbReference>
<dbReference type="OrthoDB" id="9794876at2"/>
<dbReference type="AlphaFoldDB" id="A0A1I7GNX0"/>
<evidence type="ECO:0000256" key="2">
    <source>
        <dbReference type="HAMAP-Rule" id="MF_00048"/>
    </source>
</evidence>
<dbReference type="PANTHER" id="PTHR34039">
    <property type="entry name" value="UPF0102 PROTEIN YRAN"/>
    <property type="match status" value="1"/>
</dbReference>
<dbReference type="Pfam" id="PF02021">
    <property type="entry name" value="UPF0102"/>
    <property type="match status" value="1"/>
</dbReference>
<dbReference type="InterPro" id="IPR011335">
    <property type="entry name" value="Restrct_endonuc-II-like"/>
</dbReference>
<reference evidence="3 4" key="1">
    <citation type="submission" date="2016-10" db="EMBL/GenBank/DDBJ databases">
        <authorList>
            <person name="de Groot N.N."/>
        </authorList>
    </citation>
    <scope>NUCLEOTIDE SEQUENCE [LARGE SCALE GENOMIC DNA]</scope>
    <source>
        <strain evidence="3 4">Nm24</strain>
    </source>
</reference>
<organism evidence="3 4">
    <name type="scientific">Nitrosomonas eutropha</name>
    <dbReference type="NCBI Taxonomy" id="916"/>
    <lineage>
        <taxon>Bacteria</taxon>
        <taxon>Pseudomonadati</taxon>
        <taxon>Pseudomonadota</taxon>
        <taxon>Betaproteobacteria</taxon>
        <taxon>Nitrosomonadales</taxon>
        <taxon>Nitrosomonadaceae</taxon>
        <taxon>Nitrosomonas</taxon>
    </lineage>
</organism>
<dbReference type="EMBL" id="FPBL01000003">
    <property type="protein sequence ID" value="SFU50144.1"/>
    <property type="molecule type" value="Genomic_DNA"/>
</dbReference>
<keyword evidence="3" id="KW-0540">Nuclease</keyword>
<evidence type="ECO:0000313" key="4">
    <source>
        <dbReference type="Proteomes" id="UP000183926"/>
    </source>
</evidence>
<dbReference type="PANTHER" id="PTHR34039:SF1">
    <property type="entry name" value="UPF0102 PROTEIN YRAN"/>
    <property type="match status" value="1"/>
</dbReference>
<dbReference type="CDD" id="cd20736">
    <property type="entry name" value="PoNe_Nuclease"/>
    <property type="match status" value="1"/>
</dbReference>
<dbReference type="NCBIfam" id="TIGR00252">
    <property type="entry name" value="YraN family protein"/>
    <property type="match status" value="1"/>
</dbReference>
<gene>
    <name evidence="3" type="ORF">SAMN05216339_10379</name>
</gene>
<proteinExistence type="inferred from homology"/>
<name>A0A1I7GNX0_9PROT</name>
<dbReference type="Proteomes" id="UP000183926">
    <property type="component" value="Unassembled WGS sequence"/>
</dbReference>
<dbReference type="InterPro" id="IPR011856">
    <property type="entry name" value="tRNA_endonuc-like_dom_sf"/>
</dbReference>
<dbReference type="Gene3D" id="3.40.1350.10">
    <property type="match status" value="1"/>
</dbReference>
<accession>A0A1I7GNX0</accession>